<evidence type="ECO:0000256" key="1">
    <source>
        <dbReference type="SAM" id="MobiDB-lite"/>
    </source>
</evidence>
<dbReference type="Proteomes" id="UP001386955">
    <property type="component" value="Unassembled WGS sequence"/>
</dbReference>
<name>A0AAN9SJW0_PSOTE</name>
<reference evidence="2 3" key="1">
    <citation type="submission" date="2024-01" db="EMBL/GenBank/DDBJ databases">
        <title>The genomes of 5 underutilized Papilionoideae crops provide insights into root nodulation and disease resistanc.</title>
        <authorList>
            <person name="Jiang F."/>
        </authorList>
    </citation>
    <scope>NUCLEOTIDE SEQUENCE [LARGE SCALE GENOMIC DNA]</scope>
    <source>
        <strain evidence="2">DUOXIRENSHENG_FW03</strain>
        <tissue evidence="2">Leaves</tissue>
    </source>
</reference>
<feature type="region of interest" description="Disordered" evidence="1">
    <location>
        <begin position="1"/>
        <end position="24"/>
    </location>
</feature>
<keyword evidence="3" id="KW-1185">Reference proteome</keyword>
<gene>
    <name evidence="2" type="ORF">VNO78_10480</name>
</gene>
<dbReference type="AlphaFoldDB" id="A0AAN9SJW0"/>
<feature type="compositionally biased region" description="Basic and acidic residues" evidence="1">
    <location>
        <begin position="10"/>
        <end position="24"/>
    </location>
</feature>
<sequence length="115" mass="13349">MQTSKAIEVIWHDSTQKSEKQTGGRRLKDYWIENQPKSVRGSNSCYSSPYGKDELEFDGDPSTYVCFWSGYICLSTREIRNHPLSFIPSQVMEKEESEDEDDNKVQLLNIMLLSF</sequence>
<dbReference type="EMBL" id="JAYMYS010000003">
    <property type="protein sequence ID" value="KAK7399299.1"/>
    <property type="molecule type" value="Genomic_DNA"/>
</dbReference>
<evidence type="ECO:0000313" key="2">
    <source>
        <dbReference type="EMBL" id="KAK7399299.1"/>
    </source>
</evidence>
<accession>A0AAN9SJW0</accession>
<protein>
    <submittedName>
        <fullName evidence="2">Uncharacterized protein</fullName>
    </submittedName>
</protein>
<organism evidence="2 3">
    <name type="scientific">Psophocarpus tetragonolobus</name>
    <name type="common">Winged bean</name>
    <name type="synonym">Dolichos tetragonolobus</name>
    <dbReference type="NCBI Taxonomy" id="3891"/>
    <lineage>
        <taxon>Eukaryota</taxon>
        <taxon>Viridiplantae</taxon>
        <taxon>Streptophyta</taxon>
        <taxon>Embryophyta</taxon>
        <taxon>Tracheophyta</taxon>
        <taxon>Spermatophyta</taxon>
        <taxon>Magnoliopsida</taxon>
        <taxon>eudicotyledons</taxon>
        <taxon>Gunneridae</taxon>
        <taxon>Pentapetalae</taxon>
        <taxon>rosids</taxon>
        <taxon>fabids</taxon>
        <taxon>Fabales</taxon>
        <taxon>Fabaceae</taxon>
        <taxon>Papilionoideae</taxon>
        <taxon>50 kb inversion clade</taxon>
        <taxon>NPAAA clade</taxon>
        <taxon>indigoferoid/millettioid clade</taxon>
        <taxon>Phaseoleae</taxon>
        <taxon>Psophocarpus</taxon>
    </lineage>
</organism>
<proteinExistence type="predicted"/>
<evidence type="ECO:0000313" key="3">
    <source>
        <dbReference type="Proteomes" id="UP001386955"/>
    </source>
</evidence>
<comment type="caution">
    <text evidence="2">The sequence shown here is derived from an EMBL/GenBank/DDBJ whole genome shotgun (WGS) entry which is preliminary data.</text>
</comment>